<gene>
    <name evidence="7" type="ORF">bsdcttw_40590</name>
</gene>
<comment type="pathway">
    <text evidence="1">Porphyrin-containing compound metabolism; siroheme biosynthesis; sirohydrochlorin from precorrin-2: step 1/1.</text>
</comment>
<keyword evidence="3" id="KW-0560">Oxidoreductase</keyword>
<keyword evidence="8" id="KW-1185">Reference proteome</keyword>
<name>A0A7I8DRH9_9FIRM</name>
<dbReference type="SUPFAM" id="SSF75615">
    <property type="entry name" value="Siroheme synthase middle domains-like"/>
    <property type="match status" value="1"/>
</dbReference>
<dbReference type="AlphaFoldDB" id="A0A7I8DRH9"/>
<organism evidence="7 8">
    <name type="scientific">Anaerocolumna chitinilytica</name>
    <dbReference type="NCBI Taxonomy" id="1727145"/>
    <lineage>
        <taxon>Bacteria</taxon>
        <taxon>Bacillati</taxon>
        <taxon>Bacillota</taxon>
        <taxon>Clostridia</taxon>
        <taxon>Lachnospirales</taxon>
        <taxon>Lachnospiraceae</taxon>
        <taxon>Anaerocolumna</taxon>
    </lineage>
</organism>
<dbReference type="PANTHER" id="PTHR35330:SF1">
    <property type="entry name" value="SIROHEME BIOSYNTHESIS PROTEIN MET8"/>
    <property type="match status" value="1"/>
</dbReference>
<dbReference type="InterPro" id="IPR036291">
    <property type="entry name" value="NAD(P)-bd_dom_sf"/>
</dbReference>
<dbReference type="KEGG" id="acht:bsdcttw_40590"/>
<dbReference type="GO" id="GO:0043115">
    <property type="term" value="F:precorrin-2 dehydrogenase activity"/>
    <property type="evidence" value="ECO:0007669"/>
    <property type="project" value="UniProtKB-EC"/>
</dbReference>
<dbReference type="GO" id="GO:0004325">
    <property type="term" value="F:ferrochelatase activity"/>
    <property type="evidence" value="ECO:0007669"/>
    <property type="project" value="InterPro"/>
</dbReference>
<keyword evidence="5" id="KW-0627">Porphyrin biosynthesis</keyword>
<dbReference type="GO" id="GO:0019354">
    <property type="term" value="P:siroheme biosynthetic process"/>
    <property type="evidence" value="ECO:0007669"/>
    <property type="project" value="UniProtKB-UniPathway"/>
</dbReference>
<evidence type="ECO:0000313" key="7">
    <source>
        <dbReference type="EMBL" id="BCK01019.1"/>
    </source>
</evidence>
<evidence type="ECO:0000256" key="5">
    <source>
        <dbReference type="ARBA" id="ARBA00023244"/>
    </source>
</evidence>
<dbReference type="EC" id="1.3.1.76" evidence="2"/>
<reference evidence="7 8" key="2">
    <citation type="submission" date="2020-08" db="EMBL/GenBank/DDBJ databases">
        <authorList>
            <person name="Ueki A."/>
            <person name="Tonouchi A."/>
        </authorList>
    </citation>
    <scope>NUCLEOTIDE SEQUENCE [LARGE SCALE GENOMIC DNA]</scope>
    <source>
        <strain evidence="7 8">CTTW</strain>
    </source>
</reference>
<dbReference type="PANTHER" id="PTHR35330">
    <property type="entry name" value="SIROHEME BIOSYNTHESIS PROTEIN MET8"/>
    <property type="match status" value="1"/>
</dbReference>
<keyword evidence="4" id="KW-0520">NAD</keyword>
<sequence>MGYFPLFVDLKNKKCLIVGGGRIAYRKILALLDFEADITVVAPSVINDIAILKDRIYIQMEEYKEKDLEGAFLTIAATNNSDLNGKIASDCRTRNILVNTVDEIDRCDFLFPAYIKKGNISIGITTSGHSPLMAGYLKKEISENLPDYYEPLIDTLGSCREYVKNTVPEEDKRADIMKELVRIGLENKGCLTETDVQGVILKIVEEGSGK</sequence>
<evidence type="ECO:0000256" key="6">
    <source>
        <dbReference type="ARBA" id="ARBA00047561"/>
    </source>
</evidence>
<dbReference type="Gene3D" id="3.40.50.720">
    <property type="entry name" value="NAD(P)-binding Rossmann-like Domain"/>
    <property type="match status" value="1"/>
</dbReference>
<dbReference type="InterPro" id="IPR042518">
    <property type="entry name" value="SirC_C"/>
</dbReference>
<reference evidence="7 8" key="1">
    <citation type="submission" date="2020-08" db="EMBL/GenBank/DDBJ databases">
        <title>Draft genome sequencing of an Anaerocolumna strain isolated from anoxic soil subjected to BSD treatment.</title>
        <authorList>
            <person name="Uek A."/>
            <person name="Tonouchi A."/>
        </authorList>
    </citation>
    <scope>NUCLEOTIDE SEQUENCE [LARGE SCALE GENOMIC DNA]</scope>
    <source>
        <strain evidence="7 8">CTTW</strain>
    </source>
</reference>
<dbReference type="Pfam" id="PF13241">
    <property type="entry name" value="NAD_binding_7"/>
    <property type="match status" value="1"/>
</dbReference>
<evidence type="ECO:0000256" key="3">
    <source>
        <dbReference type="ARBA" id="ARBA00023002"/>
    </source>
</evidence>
<dbReference type="Gene3D" id="1.10.8.610">
    <property type="entry name" value="SirC, precorrin-2 dehydrogenase, C-terminal helical domain-like"/>
    <property type="match status" value="1"/>
</dbReference>
<evidence type="ECO:0000313" key="8">
    <source>
        <dbReference type="Proteomes" id="UP000515703"/>
    </source>
</evidence>
<evidence type="ECO:0000256" key="1">
    <source>
        <dbReference type="ARBA" id="ARBA00005010"/>
    </source>
</evidence>
<dbReference type="InterPro" id="IPR006367">
    <property type="entry name" value="Sirohaem_synthase_N"/>
</dbReference>
<dbReference type="SUPFAM" id="SSF51735">
    <property type="entry name" value="NAD(P)-binding Rossmann-fold domains"/>
    <property type="match status" value="1"/>
</dbReference>
<comment type="catalytic activity">
    <reaction evidence="6">
        <text>precorrin-2 + NAD(+) = sirohydrochlorin + NADH + 2 H(+)</text>
        <dbReference type="Rhea" id="RHEA:15613"/>
        <dbReference type="ChEBI" id="CHEBI:15378"/>
        <dbReference type="ChEBI" id="CHEBI:57540"/>
        <dbReference type="ChEBI" id="CHEBI:57945"/>
        <dbReference type="ChEBI" id="CHEBI:58351"/>
        <dbReference type="ChEBI" id="CHEBI:58827"/>
        <dbReference type="EC" id="1.3.1.76"/>
    </reaction>
</comment>
<accession>A0A7I8DRH9</accession>
<evidence type="ECO:0000256" key="4">
    <source>
        <dbReference type="ARBA" id="ARBA00023027"/>
    </source>
</evidence>
<dbReference type="EMBL" id="AP023368">
    <property type="protein sequence ID" value="BCK01019.1"/>
    <property type="molecule type" value="Genomic_DNA"/>
</dbReference>
<dbReference type="RefSeq" id="WP_185256633.1">
    <property type="nucleotide sequence ID" value="NZ_AP023368.1"/>
</dbReference>
<dbReference type="InterPro" id="IPR028161">
    <property type="entry name" value="Met8-like"/>
</dbReference>
<dbReference type="Proteomes" id="UP000515703">
    <property type="component" value="Chromosome"/>
</dbReference>
<evidence type="ECO:0000256" key="2">
    <source>
        <dbReference type="ARBA" id="ARBA00012400"/>
    </source>
</evidence>
<protein>
    <recommendedName>
        <fullName evidence="2">precorrin-2 dehydrogenase</fullName>
        <ecNumber evidence="2">1.3.1.76</ecNumber>
    </recommendedName>
</protein>
<dbReference type="NCBIfam" id="TIGR01470">
    <property type="entry name" value="cysG_Nterm"/>
    <property type="match status" value="1"/>
</dbReference>
<dbReference type="UniPathway" id="UPA00262">
    <property type="reaction ID" value="UER00222"/>
</dbReference>
<proteinExistence type="predicted"/>